<organism evidence="2 3">
    <name type="scientific">Bursaphelenchus okinawaensis</name>
    <dbReference type="NCBI Taxonomy" id="465554"/>
    <lineage>
        <taxon>Eukaryota</taxon>
        <taxon>Metazoa</taxon>
        <taxon>Ecdysozoa</taxon>
        <taxon>Nematoda</taxon>
        <taxon>Chromadorea</taxon>
        <taxon>Rhabditida</taxon>
        <taxon>Tylenchina</taxon>
        <taxon>Tylenchomorpha</taxon>
        <taxon>Aphelenchoidea</taxon>
        <taxon>Aphelenchoididae</taxon>
        <taxon>Bursaphelenchus</taxon>
    </lineage>
</organism>
<keyword evidence="1" id="KW-0732">Signal</keyword>
<feature type="signal peptide" evidence="1">
    <location>
        <begin position="1"/>
        <end position="19"/>
    </location>
</feature>
<evidence type="ECO:0000313" key="2">
    <source>
        <dbReference type="EMBL" id="CAD5221583.1"/>
    </source>
</evidence>
<protein>
    <submittedName>
        <fullName evidence="2">Uncharacterized protein</fullName>
    </submittedName>
</protein>
<dbReference type="EMBL" id="CAJFCW020000004">
    <property type="protein sequence ID" value="CAG9115216.1"/>
    <property type="molecule type" value="Genomic_DNA"/>
</dbReference>
<dbReference type="Proteomes" id="UP000614601">
    <property type="component" value="Unassembled WGS sequence"/>
</dbReference>
<feature type="chain" id="PRO_5036221223" evidence="1">
    <location>
        <begin position="20"/>
        <end position="108"/>
    </location>
</feature>
<gene>
    <name evidence="2" type="ORF">BOKJ2_LOCUS9517</name>
</gene>
<reference evidence="2" key="1">
    <citation type="submission" date="2020-09" db="EMBL/GenBank/DDBJ databases">
        <authorList>
            <person name="Kikuchi T."/>
        </authorList>
    </citation>
    <scope>NUCLEOTIDE SEQUENCE</scope>
    <source>
        <strain evidence="2">SH1</strain>
    </source>
</reference>
<evidence type="ECO:0000313" key="3">
    <source>
        <dbReference type="Proteomes" id="UP000614601"/>
    </source>
</evidence>
<comment type="caution">
    <text evidence="2">The sequence shown here is derived from an EMBL/GenBank/DDBJ whole genome shotgun (WGS) entry which is preliminary data.</text>
</comment>
<dbReference type="AlphaFoldDB" id="A0A811L0F8"/>
<dbReference type="Proteomes" id="UP000783686">
    <property type="component" value="Unassembled WGS sequence"/>
</dbReference>
<evidence type="ECO:0000256" key="1">
    <source>
        <dbReference type="SAM" id="SignalP"/>
    </source>
</evidence>
<sequence>MHTFTTLLFILSLLTLATAYIHGRHARHTKRPQNQLELPYELETGNFGPFHRQTRYDRRCFFTPVNCVVYFKDGMPGDDLVKNADFGVNSRPDELKKRRRSFRRRFRQ</sequence>
<keyword evidence="3" id="KW-1185">Reference proteome</keyword>
<name>A0A811L0F8_9BILA</name>
<accession>A0A811L0F8</accession>
<proteinExistence type="predicted"/>
<dbReference type="EMBL" id="CAJFDH010000004">
    <property type="protein sequence ID" value="CAD5221583.1"/>
    <property type="molecule type" value="Genomic_DNA"/>
</dbReference>